<keyword evidence="4" id="KW-0808">Transferase</keyword>
<dbReference type="PANTHER" id="PTHR15362:SF7">
    <property type="entry name" value="PHOSPHATIDYLSERINE SYNTHASE 2"/>
    <property type="match status" value="1"/>
</dbReference>
<feature type="transmembrane region" description="Helical" evidence="14">
    <location>
        <begin position="155"/>
        <end position="176"/>
    </location>
</feature>
<feature type="compositionally biased region" description="Basic and acidic residues" evidence="13">
    <location>
        <begin position="422"/>
        <end position="439"/>
    </location>
</feature>
<reference evidence="15 16" key="1">
    <citation type="journal article" date="2016" name="BMC Genomics">
        <title>Comparative genomics reveals Cyclospora cayetanensis possesses coccidia-like metabolism and invasion components but unique surface antigens.</title>
        <authorList>
            <person name="Liu S."/>
            <person name="Wang L."/>
            <person name="Zheng H."/>
            <person name="Xu Z."/>
            <person name="Roellig D.M."/>
            <person name="Li N."/>
            <person name="Frace M.A."/>
            <person name="Tang K."/>
            <person name="Arrowood M.J."/>
            <person name="Moss D.M."/>
            <person name="Zhang L."/>
            <person name="Feng Y."/>
            <person name="Xiao L."/>
        </authorList>
    </citation>
    <scope>NUCLEOTIDE SEQUENCE [LARGE SCALE GENOMIC DNA]</scope>
    <source>
        <strain evidence="15 16">CHN_HEN01</strain>
    </source>
</reference>
<feature type="transmembrane region" description="Helical" evidence="14">
    <location>
        <begin position="121"/>
        <end position="143"/>
    </location>
</feature>
<gene>
    <name evidence="15" type="ORF">cyc_06535</name>
</gene>
<evidence type="ECO:0000256" key="10">
    <source>
        <dbReference type="ARBA" id="ARBA00023209"/>
    </source>
</evidence>
<name>A0A1D3D4G9_9EIME</name>
<evidence type="ECO:0000256" key="5">
    <source>
        <dbReference type="ARBA" id="ARBA00022692"/>
    </source>
</evidence>
<evidence type="ECO:0000256" key="11">
    <source>
        <dbReference type="ARBA" id="ARBA00023264"/>
    </source>
</evidence>
<feature type="transmembrane region" description="Helical" evidence="14">
    <location>
        <begin position="239"/>
        <end position="258"/>
    </location>
</feature>
<dbReference type="VEuPathDB" id="ToxoDB:cyc_06535"/>
<evidence type="ECO:0000256" key="3">
    <source>
        <dbReference type="ARBA" id="ARBA00022516"/>
    </source>
</evidence>
<evidence type="ECO:0000256" key="1">
    <source>
        <dbReference type="ARBA" id="ARBA00004477"/>
    </source>
</evidence>
<keyword evidence="5 14" id="KW-0812">Transmembrane</keyword>
<evidence type="ECO:0000256" key="2">
    <source>
        <dbReference type="ARBA" id="ARBA00005189"/>
    </source>
</evidence>
<keyword evidence="7 14" id="KW-1133">Transmembrane helix</keyword>
<evidence type="ECO:0000256" key="7">
    <source>
        <dbReference type="ARBA" id="ARBA00022989"/>
    </source>
</evidence>
<keyword evidence="10" id="KW-0594">Phospholipid biosynthesis</keyword>
<evidence type="ECO:0000256" key="9">
    <source>
        <dbReference type="ARBA" id="ARBA00023136"/>
    </source>
</evidence>
<dbReference type="PANTHER" id="PTHR15362">
    <property type="entry name" value="PHOSPHATIDYLINOSITOL SYNTHASE"/>
    <property type="match status" value="1"/>
</dbReference>
<accession>A0A1D3D4G9</accession>
<feature type="compositionally biased region" description="Polar residues" evidence="13">
    <location>
        <begin position="13"/>
        <end position="23"/>
    </location>
</feature>
<evidence type="ECO:0000256" key="4">
    <source>
        <dbReference type="ARBA" id="ARBA00022679"/>
    </source>
</evidence>
<comment type="caution">
    <text evidence="15">The sequence shown here is derived from an EMBL/GenBank/DDBJ whole genome shotgun (WGS) entry which is preliminary data.</text>
</comment>
<keyword evidence="8" id="KW-0443">Lipid metabolism</keyword>
<evidence type="ECO:0000313" key="15">
    <source>
        <dbReference type="EMBL" id="OEH78314.1"/>
    </source>
</evidence>
<dbReference type="EMBL" id="JROU02000782">
    <property type="protein sequence ID" value="OEH78314.1"/>
    <property type="molecule type" value="Genomic_DNA"/>
</dbReference>
<evidence type="ECO:0000256" key="14">
    <source>
        <dbReference type="SAM" id="Phobius"/>
    </source>
</evidence>
<feature type="transmembrane region" description="Helical" evidence="14">
    <location>
        <begin position="380"/>
        <end position="402"/>
    </location>
</feature>
<comment type="pathway">
    <text evidence="2">Lipid metabolism.</text>
</comment>
<dbReference type="AlphaFoldDB" id="A0A1D3D4G9"/>
<evidence type="ECO:0000256" key="8">
    <source>
        <dbReference type="ARBA" id="ARBA00023098"/>
    </source>
</evidence>
<dbReference type="GO" id="GO:0106245">
    <property type="term" value="F:L-serine-phosphatidylethanolamine phosphatidyltransferase activity"/>
    <property type="evidence" value="ECO:0007669"/>
    <property type="project" value="InterPro"/>
</dbReference>
<organism evidence="15 16">
    <name type="scientific">Cyclospora cayetanensis</name>
    <dbReference type="NCBI Taxonomy" id="88456"/>
    <lineage>
        <taxon>Eukaryota</taxon>
        <taxon>Sar</taxon>
        <taxon>Alveolata</taxon>
        <taxon>Apicomplexa</taxon>
        <taxon>Conoidasida</taxon>
        <taxon>Coccidia</taxon>
        <taxon>Eucoccidiorida</taxon>
        <taxon>Eimeriorina</taxon>
        <taxon>Eimeriidae</taxon>
        <taxon>Cyclospora</taxon>
    </lineage>
</organism>
<keyword evidence="11" id="KW-1208">Phospholipid metabolism</keyword>
<feature type="transmembrane region" description="Helical" evidence="14">
    <location>
        <begin position="311"/>
        <end position="335"/>
    </location>
</feature>
<feature type="region of interest" description="Disordered" evidence="13">
    <location>
        <begin position="416"/>
        <end position="439"/>
    </location>
</feature>
<keyword evidence="9 14" id="KW-0472">Membrane</keyword>
<dbReference type="Pfam" id="PF03034">
    <property type="entry name" value="PSS"/>
    <property type="match status" value="1"/>
</dbReference>
<protein>
    <submittedName>
        <fullName evidence="15">Phosphatidyl serine synthase</fullName>
    </submittedName>
</protein>
<dbReference type="VEuPathDB" id="ToxoDB:LOC34622675"/>
<keyword evidence="3" id="KW-0444">Lipid biosynthesis</keyword>
<keyword evidence="16" id="KW-1185">Reference proteome</keyword>
<comment type="pathway">
    <text evidence="12">Phospholipid metabolism.</text>
</comment>
<evidence type="ECO:0000256" key="6">
    <source>
        <dbReference type="ARBA" id="ARBA00022824"/>
    </source>
</evidence>
<comment type="subcellular location">
    <subcellularLocation>
        <location evidence="1">Endoplasmic reticulum membrane</location>
        <topology evidence="1">Multi-pass membrane protein</topology>
    </subcellularLocation>
</comment>
<dbReference type="InParanoid" id="A0A1D3D4G9"/>
<sequence>MEAQKSGSHEEASSWNFTESRTSLPPPRRVQLRDAGIQTSVPSREYVGPRVRASQAPEFLKEGWLHRPKTVSSLCGALLLIFVAAQIHSQQNSSRRVRLLSLGTLHPPSSSHQHTVTLTTFCRLSCSGALASLLIFLLFGTLQLPDGLLVRPSPIIWRFVKSCSIVYLVGIIFLLFQNLADVRAGLHWLDPSTGIPLEERNYAEGCNSWAAVLDKLDIFVLAHFFGWLVKAMVIRDTWLLWILSVLFEWMEISFRHILPNFWECWTAYHWPSMLKSVKCFVGIVFFCLAVTLLDLNVFFLKAELYIGNSHWIILARTTLFAFAAAAGTREFYAYLTDSECPRMGLQCWLDLAMLSAEALLAFKYYSSEKALQPHPPCPTWILICWCLAAFLVVAATCCIALAPQKCAEAESEASPCASTSLDTREGPPHKGQPEGRKDR</sequence>
<dbReference type="Proteomes" id="UP000095192">
    <property type="component" value="Unassembled WGS sequence"/>
</dbReference>
<keyword evidence="6" id="KW-0256">Endoplasmic reticulum</keyword>
<evidence type="ECO:0000256" key="13">
    <source>
        <dbReference type="SAM" id="MobiDB-lite"/>
    </source>
</evidence>
<feature type="region of interest" description="Disordered" evidence="13">
    <location>
        <begin position="1"/>
        <end position="35"/>
    </location>
</feature>
<feature type="transmembrane region" description="Helical" evidence="14">
    <location>
        <begin position="279"/>
        <end position="299"/>
    </location>
</feature>
<dbReference type="InterPro" id="IPR004277">
    <property type="entry name" value="PSS"/>
</dbReference>
<dbReference type="GO" id="GO:0006659">
    <property type="term" value="P:phosphatidylserine biosynthetic process"/>
    <property type="evidence" value="ECO:0007669"/>
    <property type="project" value="InterPro"/>
</dbReference>
<evidence type="ECO:0000313" key="16">
    <source>
        <dbReference type="Proteomes" id="UP000095192"/>
    </source>
</evidence>
<proteinExistence type="predicted"/>
<dbReference type="GO" id="GO:0005789">
    <property type="term" value="C:endoplasmic reticulum membrane"/>
    <property type="evidence" value="ECO:0007669"/>
    <property type="project" value="UniProtKB-SubCell"/>
</dbReference>
<evidence type="ECO:0000256" key="12">
    <source>
        <dbReference type="ARBA" id="ARBA00025707"/>
    </source>
</evidence>